<proteinExistence type="inferred from homology"/>
<dbReference type="GO" id="GO:0005886">
    <property type="term" value="C:plasma membrane"/>
    <property type="evidence" value="ECO:0007669"/>
    <property type="project" value="UniProtKB-SubCell"/>
</dbReference>
<reference evidence="9" key="1">
    <citation type="submission" date="2018-08" db="EMBL/GenBank/DDBJ databases">
        <title>A genome reference for cultivated species of the human gut microbiota.</title>
        <authorList>
            <person name="Zou Y."/>
            <person name="Xue W."/>
            <person name="Luo G."/>
        </authorList>
    </citation>
    <scope>NUCLEOTIDE SEQUENCE [LARGE SCALE GENOMIC DNA]</scope>
    <source>
        <strain evidence="9">TF05-5AC</strain>
    </source>
</reference>
<evidence type="ECO:0000259" key="8">
    <source>
        <dbReference type="Pfam" id="PF02687"/>
    </source>
</evidence>
<keyword evidence="2" id="KW-1003">Cell membrane</keyword>
<dbReference type="RefSeq" id="WP_117543632.1">
    <property type="nucleotide sequence ID" value="NZ_JBKUNB010000003.1"/>
</dbReference>
<evidence type="ECO:0000256" key="4">
    <source>
        <dbReference type="ARBA" id="ARBA00022989"/>
    </source>
</evidence>
<feature type="transmembrane region" description="Helical" evidence="7">
    <location>
        <begin position="313"/>
        <end position="336"/>
    </location>
</feature>
<dbReference type="GeneID" id="97985823"/>
<evidence type="ECO:0000256" key="5">
    <source>
        <dbReference type="ARBA" id="ARBA00023136"/>
    </source>
</evidence>
<keyword evidence="3 7" id="KW-0812">Transmembrane</keyword>
<comment type="similarity">
    <text evidence="6">Belongs to the ABC-4 integral membrane protein family.</text>
</comment>
<gene>
    <name evidence="9" type="ORF">DXC51_02715</name>
</gene>
<evidence type="ECO:0000256" key="2">
    <source>
        <dbReference type="ARBA" id="ARBA00022475"/>
    </source>
</evidence>
<dbReference type="InterPro" id="IPR050250">
    <property type="entry name" value="Macrolide_Exporter_MacB"/>
</dbReference>
<evidence type="ECO:0000313" key="10">
    <source>
        <dbReference type="Proteomes" id="UP000260812"/>
    </source>
</evidence>
<evidence type="ECO:0000256" key="7">
    <source>
        <dbReference type="SAM" id="Phobius"/>
    </source>
</evidence>
<feature type="transmembrane region" description="Helical" evidence="7">
    <location>
        <begin position="438"/>
        <end position="459"/>
    </location>
</feature>
<evidence type="ECO:0000256" key="1">
    <source>
        <dbReference type="ARBA" id="ARBA00004651"/>
    </source>
</evidence>
<keyword evidence="5 7" id="KW-0472">Membrane</keyword>
<feature type="transmembrane region" description="Helical" evidence="7">
    <location>
        <begin position="20"/>
        <end position="44"/>
    </location>
</feature>
<comment type="caution">
    <text evidence="9">The sequence shown here is derived from an EMBL/GenBank/DDBJ whole genome shotgun (WGS) entry which is preliminary data.</text>
</comment>
<evidence type="ECO:0000313" key="9">
    <source>
        <dbReference type="EMBL" id="RGE64008.1"/>
    </source>
</evidence>
<organism evidence="9 10">
    <name type="scientific">Eisenbergiella massiliensis</name>
    <dbReference type="NCBI Taxonomy" id="1720294"/>
    <lineage>
        <taxon>Bacteria</taxon>
        <taxon>Bacillati</taxon>
        <taxon>Bacillota</taxon>
        <taxon>Clostridia</taxon>
        <taxon>Lachnospirales</taxon>
        <taxon>Lachnospiraceae</taxon>
        <taxon>Eisenbergiella</taxon>
    </lineage>
</organism>
<keyword evidence="4 7" id="KW-1133">Transmembrane helix</keyword>
<dbReference type="EMBL" id="QVLV01000002">
    <property type="protein sequence ID" value="RGE64008.1"/>
    <property type="molecule type" value="Genomic_DNA"/>
</dbReference>
<sequence>MNTINATACANLKLNRGRNLLTGIAIMLTAFLIFSITTLGSGVIRFQFHAANQLYPTYHIMYRDVPEQTAAELARSADIEKLGLRQDTAQIRQEDTICRLIYLDETGRELGRIDLENGSFPVEKNEIAVSRGMLQAFSISGSADIGDEITLPVQPIEAHGLGFEQEYTFTICGILPTPEAEEDNRLYSALVSEPFVRELLPASERLYRVMVRFSNARSYTTDAIIQKGENIAEAFSIPKGNISENSPYLLANYIDPTFYSAIAVVLIIVVLAGIITIYSIYYVSTMYKVQEYGKLKALGATSKQVRSIVFREGMLTALLAIPVGLLTGTGASYGAFSFFLNTFSSNDALGEALRAAFNSRELPLLQGWVYFFAAAVTLFTTAVSLRRPVRIASKISPVEAMRYDGPGCRTKAKQRKGYADISLFRLVRANLSRNRKRTMITLAALSVTGVLFLSVSTVLSCANPSEIAHDRILYDFELSIYSVSGDKMRPEFEWTSIQQDNPLDAALEEQVRSIPGVTKLIRQLSTDVLLTDVYDGDELWSTSISGVPKELADAMEKSVIQGKISYEELLDGDKIILNKKAYNWSPEWQIGSRISMLIEDGGRQIPKTFVVAAIAEPPVYLNFYAPFMVPSEVLEKLCVNNQTYHWSIQTEPGQLKAAEAQLRQMAQGNQFLRLRTFEEELAERAELSGFTSAICYLFLSILGGICIMNLINTMTNSVYVRRRELGMMQALGMSEKQLSRLFRLEGLFYTLGSLAFSTAFGSLFGYVFYVKAKDSGFLSIVSYHYPYTQTLVLFIAIAAIQLLMTWILARSFRKQSLINKIRFS</sequence>
<dbReference type="PANTHER" id="PTHR30572">
    <property type="entry name" value="MEMBRANE COMPONENT OF TRANSPORTER-RELATED"/>
    <property type="match status" value="1"/>
</dbReference>
<protein>
    <submittedName>
        <fullName evidence="9">ABC transporter permease</fullName>
    </submittedName>
</protein>
<dbReference type="Pfam" id="PF02687">
    <property type="entry name" value="FtsX"/>
    <property type="match status" value="2"/>
</dbReference>
<evidence type="ECO:0000256" key="6">
    <source>
        <dbReference type="ARBA" id="ARBA00038076"/>
    </source>
</evidence>
<name>A0A3E3IA96_9FIRM</name>
<feature type="transmembrane region" description="Helical" evidence="7">
    <location>
        <begin position="789"/>
        <end position="809"/>
    </location>
</feature>
<accession>A0A3E3IA96</accession>
<dbReference type="PANTHER" id="PTHR30572:SF4">
    <property type="entry name" value="ABC TRANSPORTER PERMEASE YTRF"/>
    <property type="match status" value="1"/>
</dbReference>
<dbReference type="GO" id="GO:0022857">
    <property type="term" value="F:transmembrane transporter activity"/>
    <property type="evidence" value="ECO:0007669"/>
    <property type="project" value="TreeGrafter"/>
</dbReference>
<feature type="transmembrane region" description="Helical" evidence="7">
    <location>
        <begin position="367"/>
        <end position="385"/>
    </location>
</feature>
<dbReference type="Proteomes" id="UP000260812">
    <property type="component" value="Unassembled WGS sequence"/>
</dbReference>
<feature type="transmembrane region" description="Helical" evidence="7">
    <location>
        <begin position="696"/>
        <end position="719"/>
    </location>
</feature>
<comment type="subcellular location">
    <subcellularLocation>
        <location evidence="1">Cell membrane</location>
        <topology evidence="1">Multi-pass membrane protein</topology>
    </subcellularLocation>
</comment>
<feature type="domain" description="ABC3 transporter permease C-terminal" evidence="8">
    <location>
        <begin position="697"/>
        <end position="816"/>
    </location>
</feature>
<keyword evidence="10" id="KW-1185">Reference proteome</keyword>
<feature type="domain" description="ABC3 transporter permease C-terminal" evidence="8">
    <location>
        <begin position="264"/>
        <end position="385"/>
    </location>
</feature>
<evidence type="ECO:0000256" key="3">
    <source>
        <dbReference type="ARBA" id="ARBA00022692"/>
    </source>
</evidence>
<dbReference type="AlphaFoldDB" id="A0A3E3IA96"/>
<dbReference type="InterPro" id="IPR003838">
    <property type="entry name" value="ABC3_permease_C"/>
</dbReference>
<feature type="transmembrane region" description="Helical" evidence="7">
    <location>
        <begin position="746"/>
        <end position="769"/>
    </location>
</feature>
<feature type="transmembrane region" description="Helical" evidence="7">
    <location>
        <begin position="258"/>
        <end position="283"/>
    </location>
</feature>